<proteinExistence type="predicted"/>
<evidence type="ECO:0000313" key="1">
    <source>
        <dbReference type="EMBL" id="JAD53791.1"/>
    </source>
</evidence>
<dbReference type="EMBL" id="GBRH01244104">
    <property type="protein sequence ID" value="JAD53791.1"/>
    <property type="molecule type" value="Transcribed_RNA"/>
</dbReference>
<name>A0A0A9ARN1_ARUDO</name>
<sequence length="36" mass="4102">MPRPCQARVLVRPQTDARLFTQGRCRWLSSICAARG</sequence>
<reference evidence="1" key="1">
    <citation type="submission" date="2014-09" db="EMBL/GenBank/DDBJ databases">
        <authorList>
            <person name="Magalhaes I.L.F."/>
            <person name="Oliveira U."/>
            <person name="Santos F.R."/>
            <person name="Vidigal T.H.D.A."/>
            <person name="Brescovit A.D."/>
            <person name="Santos A.J."/>
        </authorList>
    </citation>
    <scope>NUCLEOTIDE SEQUENCE</scope>
    <source>
        <tissue evidence="1">Shoot tissue taken approximately 20 cm above the soil surface</tissue>
    </source>
</reference>
<protein>
    <submittedName>
        <fullName evidence="1">Uncharacterized protein</fullName>
    </submittedName>
</protein>
<reference evidence="1" key="2">
    <citation type="journal article" date="2015" name="Data Brief">
        <title>Shoot transcriptome of the giant reed, Arundo donax.</title>
        <authorList>
            <person name="Barrero R.A."/>
            <person name="Guerrero F.D."/>
            <person name="Moolhuijzen P."/>
            <person name="Goolsby J.A."/>
            <person name="Tidwell J."/>
            <person name="Bellgard S.E."/>
            <person name="Bellgard M.I."/>
        </authorList>
    </citation>
    <scope>NUCLEOTIDE SEQUENCE</scope>
    <source>
        <tissue evidence="1">Shoot tissue taken approximately 20 cm above the soil surface</tissue>
    </source>
</reference>
<organism evidence="1">
    <name type="scientific">Arundo donax</name>
    <name type="common">Giant reed</name>
    <name type="synonym">Donax arundinaceus</name>
    <dbReference type="NCBI Taxonomy" id="35708"/>
    <lineage>
        <taxon>Eukaryota</taxon>
        <taxon>Viridiplantae</taxon>
        <taxon>Streptophyta</taxon>
        <taxon>Embryophyta</taxon>
        <taxon>Tracheophyta</taxon>
        <taxon>Spermatophyta</taxon>
        <taxon>Magnoliopsida</taxon>
        <taxon>Liliopsida</taxon>
        <taxon>Poales</taxon>
        <taxon>Poaceae</taxon>
        <taxon>PACMAD clade</taxon>
        <taxon>Arundinoideae</taxon>
        <taxon>Arundineae</taxon>
        <taxon>Arundo</taxon>
    </lineage>
</organism>
<accession>A0A0A9ARN1</accession>
<dbReference type="AlphaFoldDB" id="A0A0A9ARN1"/>